<dbReference type="PROSITE" id="PS51723">
    <property type="entry name" value="PEPTIDASE_M60"/>
    <property type="match status" value="1"/>
</dbReference>
<reference evidence="3" key="1">
    <citation type="submission" date="2016-10" db="EMBL/GenBank/DDBJ databases">
        <authorList>
            <person name="Benchimol M."/>
            <person name="Almeida L.G."/>
            <person name="Vasconcelos A.T."/>
            <person name="Perreira-Neves A."/>
            <person name="Rosa I.A."/>
            <person name="Tasca T."/>
            <person name="Bogo M.R."/>
            <person name="de Souza W."/>
        </authorList>
    </citation>
    <scope>NUCLEOTIDE SEQUENCE [LARGE SCALE GENOMIC DNA]</scope>
    <source>
        <strain evidence="3">K</strain>
    </source>
</reference>
<dbReference type="VEuPathDB" id="TrichDB:TRFO_13172"/>
<evidence type="ECO:0000256" key="1">
    <source>
        <dbReference type="SAM" id="Phobius"/>
    </source>
</evidence>
<protein>
    <recommendedName>
        <fullName evidence="2">Peptidase M60 domain-containing protein</fullName>
    </recommendedName>
</protein>
<dbReference type="Pfam" id="PF13402">
    <property type="entry name" value="Peptidase_M60"/>
    <property type="match status" value="1"/>
</dbReference>
<dbReference type="InterPro" id="IPR031161">
    <property type="entry name" value="Peptidase_M60_dom"/>
</dbReference>
<keyword evidence="4" id="KW-1185">Reference proteome</keyword>
<dbReference type="GeneID" id="94831786"/>
<feature type="transmembrane region" description="Helical" evidence="1">
    <location>
        <begin position="1191"/>
        <end position="1214"/>
    </location>
</feature>
<dbReference type="SUPFAM" id="SSF49785">
    <property type="entry name" value="Galactose-binding domain-like"/>
    <property type="match status" value="1"/>
</dbReference>
<organism evidence="3 4">
    <name type="scientific">Tritrichomonas foetus</name>
    <dbReference type="NCBI Taxonomy" id="1144522"/>
    <lineage>
        <taxon>Eukaryota</taxon>
        <taxon>Metamonada</taxon>
        <taxon>Parabasalia</taxon>
        <taxon>Tritrichomonadida</taxon>
        <taxon>Tritrichomonadidae</taxon>
        <taxon>Tritrichomonas</taxon>
    </lineage>
</organism>
<comment type="caution">
    <text evidence="3">The sequence shown here is derived from an EMBL/GenBank/DDBJ whole genome shotgun (WGS) entry which is preliminary data.</text>
</comment>
<name>A0A1J4L0A8_9EUKA</name>
<feature type="domain" description="Peptidase M60" evidence="2">
    <location>
        <begin position="137"/>
        <end position="444"/>
    </location>
</feature>
<dbReference type="SMART" id="SM01276">
    <property type="entry name" value="M60-like"/>
    <property type="match status" value="1"/>
</dbReference>
<dbReference type="EMBL" id="MLAK01000100">
    <property type="protein sequence ID" value="OHT16568.1"/>
    <property type="molecule type" value="Genomic_DNA"/>
</dbReference>
<keyword evidence="1" id="KW-0812">Transmembrane</keyword>
<evidence type="ECO:0000259" key="2">
    <source>
        <dbReference type="PROSITE" id="PS51723"/>
    </source>
</evidence>
<dbReference type="Proteomes" id="UP000179807">
    <property type="component" value="Unassembled WGS sequence"/>
</dbReference>
<evidence type="ECO:0000313" key="4">
    <source>
        <dbReference type="Proteomes" id="UP000179807"/>
    </source>
</evidence>
<dbReference type="AlphaFoldDB" id="A0A1J4L0A8"/>
<dbReference type="InterPro" id="IPR008979">
    <property type="entry name" value="Galactose-bd-like_sf"/>
</dbReference>
<dbReference type="PANTHER" id="PTHR15730">
    <property type="entry name" value="EXPERIMENTAL AUTOIMMUNE PROSTATITIS ANTIGEN 2-RELATED"/>
    <property type="match status" value="1"/>
</dbReference>
<dbReference type="InterPro" id="IPR051244">
    <property type="entry name" value="TCAF"/>
</dbReference>
<keyword evidence="1" id="KW-0472">Membrane</keyword>
<sequence>MLLLLQLFSAVFCSDDYVRSLFGAPGRDEVEIEYVDGFEILERNLPKRPLRHIREAKYTDPIEDEDYPYPGHSLNRTCTWQKLRQETTKVQAIYNVSNLAEEDLYWHPAGAKQFYATNEAVAEAERVSVRYVIHPHYGRHVPPVWMPPGEMVTLEIKPQAVGRVYVQYNKYMSKIWDVSGKPKFDQRLDRPRFDELIQLKQEVNKMGLPYGATINLEILGDEPVEVIIKGVILCPFFIYGVHSDTEWKNYLSKLPGPFVNLETGNMEIATPAQFVRHATRLNDCMKWYRSAGQISQTAAQDYYGKNPKFGRVLNTIELNFETFVPAGAAVAFVGRNYCHYPPSWLNGFINWDALQGEPWGELHEINHHHQKNWAMAIPAGAGEMSNNVLNLLTFARSNQASQHRTETGGLSGWSRYSCSFFMMNTLDSLEYGLSLYSTMLHFFGYEKMREFIHADQHGLLFDRKEYGGPGSEMLRASVVFGRNMHHHYNFHTVNDSRLTSKAVETVNKLNLPDFHPVTNPYAVGFLTDGDQGFVSAAPFSIPPYDYDIDFVKYMYQRNDTTKFGDHEFKGVQFENGRENAWKEVSKGKYVLTPKENPLEIEEVIVSYKDKKTNEITRVICHFKQRLNSWELKRYNKLKGMNVSSAYAKVATEKPNTDSKQYLMKGLIPPYDGDSSGYLSILSGRMKVDESTNYIFAATTDNQALLYLSESPLSFDPVKDEPYKICQQLKYHLGYDYVDHSDPLFLETGKTYYVALVSYGNEKGAKAYIGINTTGKFKDLPPSFMIGKEADPKEQFEAQFIPRFEKIYTLDKYTNIDFLPLDNSNWTVYKYPDGDFIMNSNNGEGQKDPNRTVTQALTDGDKTTEWRTKWWPVVNTNPEFPMIYEIDLGAQRTFWDVRIGGTAQTKWFDMNSSIEIRLAPSNFTAVNENVTIPYDKDNYSVDHQESIVYQGQYHTSNPLIELGKESTGRYLRIIFYNNSAKWKDNKPQKTSVSSVDVGTAVTNQKVIPMTNKKDIKRNDKWYEVRGGLYFNGKGFTGVRGATIEFTIKKGQRAIGIIGDYYPDMGTATVEIDGDEVATIHDSISPAYDNKRLNFASRSYKTLLFYSKLDPSKEHKLKVEIDDGEVTLAGLLVDEEILTFETDSERYRNYTLGDIHIRPAFVEADNEEQILFDYDQKNNAKPSPKSKGLSTGAIVAIVVTVLVVVAAVIIVAVIFIKKPEILDKFRKKDNEQSSTLFTTV</sequence>
<gene>
    <name evidence="3" type="ORF">TRFO_13172</name>
</gene>
<proteinExistence type="predicted"/>
<dbReference type="Gene3D" id="2.60.120.260">
    <property type="entry name" value="Galactose-binding domain-like"/>
    <property type="match status" value="2"/>
</dbReference>
<keyword evidence="1" id="KW-1133">Transmembrane helix</keyword>
<evidence type="ECO:0000313" key="3">
    <source>
        <dbReference type="EMBL" id="OHT16568.1"/>
    </source>
</evidence>
<dbReference type="RefSeq" id="XP_068369704.1">
    <property type="nucleotide sequence ID" value="XM_068497082.1"/>
</dbReference>
<accession>A0A1J4L0A8</accession>
<dbReference type="PANTHER" id="PTHR15730:SF5">
    <property type="entry name" value="SI:CH211-210B2.2-RELATED"/>
    <property type="match status" value="1"/>
</dbReference>
<dbReference type="Gene3D" id="3.40.390.80">
    <property type="entry name" value="Peptidase M60, enhancin-like domain 2"/>
    <property type="match status" value="1"/>
</dbReference>